<dbReference type="GO" id="GO:0019354">
    <property type="term" value="P:siroheme biosynthetic process"/>
    <property type="evidence" value="ECO:0007669"/>
    <property type="project" value="TreeGrafter"/>
</dbReference>
<gene>
    <name evidence="3" type="ORF">SAMN05661044_02009</name>
</gene>
<sequence>MDFVLIKNAENADFLTIKAVRHIKEANLLITEFFISEKLSKYLHANCSILNQHEYRHYFIGTNRRSAKKIVYLMGDSSINRTEETKTTDYFKHLGYRVTVLPGISEINRITGQNHFPLTIRHRNESFWVYDGKTNNSISETEKFKQIAATAATIVIKNPFKQTHALISLIYQYRNPDTPVLLSTKQHDVINCTLKDLLKKKADIERYLMIVINPSSKDSPSIELSYQSSPLNASLATG</sequence>
<feature type="domain" description="Tetrapyrrole methylase" evidence="2">
    <location>
        <begin position="11"/>
        <end position="182"/>
    </location>
</feature>
<dbReference type="Proteomes" id="UP000199421">
    <property type="component" value="Unassembled WGS sequence"/>
</dbReference>
<protein>
    <submittedName>
        <fullName evidence="3">Uroporphyrin-III C-methyltransferase</fullName>
    </submittedName>
</protein>
<dbReference type="PANTHER" id="PTHR45790:SF3">
    <property type="entry name" value="S-ADENOSYL-L-METHIONINE-DEPENDENT UROPORPHYRINOGEN III METHYLTRANSFERASE, CHLOROPLASTIC"/>
    <property type="match status" value="1"/>
</dbReference>
<dbReference type="InterPro" id="IPR000878">
    <property type="entry name" value="4pyrrol_Mease"/>
</dbReference>
<dbReference type="GO" id="GO:0032259">
    <property type="term" value="P:methylation"/>
    <property type="evidence" value="ECO:0007669"/>
    <property type="project" value="UniProtKB-KW"/>
</dbReference>
<accession>A0A1H7MHL4</accession>
<dbReference type="Pfam" id="PF00590">
    <property type="entry name" value="TP_methylase"/>
    <property type="match status" value="1"/>
</dbReference>
<organism evidence="3 4">
    <name type="scientific">Olivibacter domesticus</name>
    <name type="common">Pseudosphingobacterium domesticum</name>
    <dbReference type="NCBI Taxonomy" id="407022"/>
    <lineage>
        <taxon>Bacteria</taxon>
        <taxon>Pseudomonadati</taxon>
        <taxon>Bacteroidota</taxon>
        <taxon>Sphingobacteriia</taxon>
        <taxon>Sphingobacteriales</taxon>
        <taxon>Sphingobacteriaceae</taxon>
        <taxon>Olivibacter</taxon>
    </lineage>
</organism>
<dbReference type="GO" id="GO:0004851">
    <property type="term" value="F:uroporphyrin-III C-methyltransferase activity"/>
    <property type="evidence" value="ECO:0007669"/>
    <property type="project" value="TreeGrafter"/>
</dbReference>
<dbReference type="RefSeq" id="WP_093322980.1">
    <property type="nucleotide sequence ID" value="NZ_FOAF01000001.1"/>
</dbReference>
<evidence type="ECO:0000256" key="1">
    <source>
        <dbReference type="ARBA" id="ARBA00023244"/>
    </source>
</evidence>
<dbReference type="AlphaFoldDB" id="A0A1H7MHL4"/>
<dbReference type="EMBL" id="FOAF01000001">
    <property type="protein sequence ID" value="SEL10644.1"/>
    <property type="molecule type" value="Genomic_DNA"/>
</dbReference>
<keyword evidence="1" id="KW-0627">Porphyrin biosynthesis</keyword>
<dbReference type="InterPro" id="IPR050161">
    <property type="entry name" value="Siro_Cobalamin_biosynth"/>
</dbReference>
<reference evidence="4" key="1">
    <citation type="submission" date="2016-10" db="EMBL/GenBank/DDBJ databases">
        <authorList>
            <person name="Varghese N."/>
            <person name="Submissions S."/>
        </authorList>
    </citation>
    <scope>NUCLEOTIDE SEQUENCE [LARGE SCALE GENOMIC DNA]</scope>
    <source>
        <strain evidence="4">DSM 18733</strain>
    </source>
</reference>
<name>A0A1H7MHL4_OLID1</name>
<keyword evidence="3" id="KW-0489">Methyltransferase</keyword>
<dbReference type="SUPFAM" id="SSF53790">
    <property type="entry name" value="Tetrapyrrole methylase"/>
    <property type="match status" value="1"/>
</dbReference>
<dbReference type="InterPro" id="IPR014776">
    <property type="entry name" value="4pyrrole_Mease_sub2"/>
</dbReference>
<keyword evidence="4" id="KW-1185">Reference proteome</keyword>
<dbReference type="Gene3D" id="3.30.950.10">
    <property type="entry name" value="Methyltransferase, Cobalt-precorrin-4 Transmethylase, Domain 2"/>
    <property type="match status" value="1"/>
</dbReference>
<evidence type="ECO:0000313" key="4">
    <source>
        <dbReference type="Proteomes" id="UP000199421"/>
    </source>
</evidence>
<evidence type="ECO:0000313" key="3">
    <source>
        <dbReference type="EMBL" id="SEL10644.1"/>
    </source>
</evidence>
<dbReference type="STRING" id="407022.SAMN05661044_02009"/>
<keyword evidence="3" id="KW-0808">Transferase</keyword>
<proteinExistence type="predicted"/>
<dbReference type="PANTHER" id="PTHR45790">
    <property type="entry name" value="SIROHEME SYNTHASE-RELATED"/>
    <property type="match status" value="1"/>
</dbReference>
<dbReference type="InterPro" id="IPR035996">
    <property type="entry name" value="4pyrrol_Methylase_sf"/>
</dbReference>
<dbReference type="OrthoDB" id="9998462at2"/>
<evidence type="ECO:0000259" key="2">
    <source>
        <dbReference type="Pfam" id="PF00590"/>
    </source>
</evidence>